<organism evidence="1 2">
    <name type="scientific">Candidatus Accumulibacter vicinus</name>
    <dbReference type="NCBI Taxonomy" id="2954382"/>
    <lineage>
        <taxon>Bacteria</taxon>
        <taxon>Pseudomonadati</taxon>
        <taxon>Pseudomonadota</taxon>
        <taxon>Betaproteobacteria</taxon>
        <taxon>Candidatus Accumulibacter</taxon>
    </lineage>
</organism>
<reference evidence="1 2" key="1">
    <citation type="submission" date="2014-07" db="EMBL/GenBank/DDBJ databases">
        <title>Expanding our view of genomic diversity in Candidatus Accumulibacter clades.</title>
        <authorList>
            <person name="Skennerton C.T."/>
            <person name="Barr J.J."/>
            <person name="Slater F.R."/>
            <person name="Bond P.L."/>
            <person name="Tyson G.W."/>
        </authorList>
    </citation>
    <scope>NUCLEOTIDE SEQUENCE [LARGE SCALE GENOMIC DNA]</scope>
    <source>
        <strain evidence="2">SK-01</strain>
    </source>
</reference>
<dbReference type="AlphaFoldDB" id="A0A084Y1T8"/>
<evidence type="ECO:0000313" key="1">
    <source>
        <dbReference type="EMBL" id="KFB68682.1"/>
    </source>
</evidence>
<comment type="caution">
    <text evidence="1">The sequence shown here is derived from an EMBL/GenBank/DDBJ whole genome shotgun (WGS) entry which is preliminary data.</text>
</comment>
<evidence type="ECO:0000313" key="2">
    <source>
        <dbReference type="Proteomes" id="UP000019812"/>
    </source>
</evidence>
<dbReference type="Proteomes" id="UP000019812">
    <property type="component" value="Unassembled WGS sequence"/>
</dbReference>
<accession>A0A084Y1T8</accession>
<gene>
    <name evidence="1" type="ORF">CAPSK01_001536</name>
</gene>
<name>A0A084Y1T8_9PROT</name>
<protein>
    <submittedName>
        <fullName evidence="1">Uncharacterized protein</fullName>
    </submittedName>
</protein>
<sequence>MTVLLTLASSFRNQTKEDQGIANATSLAMKTPRLAGRVPVNEEYCQSERNSAKAQSDISACGKIPSRATARPLADISTLTSSGAAIGRELVG</sequence>
<dbReference type="EMBL" id="JDSS02000019">
    <property type="protein sequence ID" value="KFB68682.1"/>
    <property type="molecule type" value="Genomic_DNA"/>
</dbReference>
<proteinExistence type="predicted"/>